<dbReference type="PANTHER" id="PTHR22916">
    <property type="entry name" value="GLYCOSYLTRANSFERASE"/>
    <property type="match status" value="1"/>
</dbReference>
<dbReference type="SUPFAM" id="SSF53448">
    <property type="entry name" value="Nucleotide-diphospho-sugar transferases"/>
    <property type="match status" value="1"/>
</dbReference>
<gene>
    <name evidence="2" type="ORF">IFO69_00485</name>
</gene>
<evidence type="ECO:0000313" key="3">
    <source>
        <dbReference type="Proteomes" id="UP000647133"/>
    </source>
</evidence>
<evidence type="ECO:0000259" key="1">
    <source>
        <dbReference type="Pfam" id="PF00535"/>
    </source>
</evidence>
<evidence type="ECO:0000313" key="2">
    <source>
        <dbReference type="EMBL" id="MBD8487211.1"/>
    </source>
</evidence>
<dbReference type="RefSeq" id="WP_192006996.1">
    <property type="nucleotide sequence ID" value="NZ_JACYTQ010000001.1"/>
</dbReference>
<dbReference type="InterPro" id="IPR029044">
    <property type="entry name" value="Nucleotide-diphossugar_trans"/>
</dbReference>
<accession>A0ABR9AEU8</accession>
<comment type="caution">
    <text evidence="2">The sequence shown here is derived from an EMBL/GenBank/DDBJ whole genome shotgun (WGS) entry which is preliminary data.</text>
</comment>
<dbReference type="PANTHER" id="PTHR22916:SF3">
    <property type="entry name" value="UDP-GLCNAC:BETAGAL BETA-1,3-N-ACETYLGLUCOSAMINYLTRANSFERASE-LIKE PROTEIN 1"/>
    <property type="match status" value="1"/>
</dbReference>
<dbReference type="EMBL" id="JACYTQ010000001">
    <property type="protein sequence ID" value="MBD8487211.1"/>
    <property type="molecule type" value="Genomic_DNA"/>
</dbReference>
<dbReference type="Proteomes" id="UP000647133">
    <property type="component" value="Unassembled WGS sequence"/>
</dbReference>
<organism evidence="2 3">
    <name type="scientific">Echinicola arenosa</name>
    <dbReference type="NCBI Taxonomy" id="2774144"/>
    <lineage>
        <taxon>Bacteria</taxon>
        <taxon>Pseudomonadati</taxon>
        <taxon>Bacteroidota</taxon>
        <taxon>Cytophagia</taxon>
        <taxon>Cytophagales</taxon>
        <taxon>Cyclobacteriaceae</taxon>
        <taxon>Echinicola</taxon>
    </lineage>
</organism>
<dbReference type="Pfam" id="PF00535">
    <property type="entry name" value="Glycos_transf_2"/>
    <property type="match status" value="1"/>
</dbReference>
<proteinExistence type="predicted"/>
<protein>
    <submittedName>
        <fullName evidence="2">Glycosyltransferase</fullName>
    </submittedName>
</protein>
<feature type="domain" description="Glycosyltransferase 2-like" evidence="1">
    <location>
        <begin position="7"/>
        <end position="122"/>
    </location>
</feature>
<sequence>MKTPLVSVIVVCYNQADFIMEALDSVRLQYYEQLEMIIVDNGSSDGSQEKIKTWLWMYGKEKSVPVFFHSQSINYCKAFNEALEITKGQYVIDLSGDDYLMPDHVEKSVFKLVNHQQVAVCSSNALLVDQKGKQIDSFFPMSVDGSIMGKVPEGDIYETVIRKYFVCTPTMVFDAKILKREGGYNEELVYEDFDVITRLSRKHSFIFSDHLGVRKRVHHQSFSKQQYKRYQSDMLKSTFKVCQNIAIMNKSAEERHALIFRCMHEAKHALASANFEVAYRFLDLAEKLGASGIALKLYKLWHGTKLDLSHWYEKIRDR</sequence>
<name>A0ABR9AEU8_9BACT</name>
<dbReference type="Gene3D" id="3.90.550.10">
    <property type="entry name" value="Spore Coat Polysaccharide Biosynthesis Protein SpsA, Chain A"/>
    <property type="match status" value="1"/>
</dbReference>
<keyword evidence="3" id="KW-1185">Reference proteome</keyword>
<dbReference type="InterPro" id="IPR001173">
    <property type="entry name" value="Glyco_trans_2-like"/>
</dbReference>
<reference evidence="2 3" key="1">
    <citation type="submission" date="2020-09" db="EMBL/GenBank/DDBJ databases">
        <title>Echinicola sp. CAU 1574 isolated from sand of Sido Beach.</title>
        <authorList>
            <person name="Kim W."/>
        </authorList>
    </citation>
    <scope>NUCLEOTIDE SEQUENCE [LARGE SCALE GENOMIC DNA]</scope>
    <source>
        <strain evidence="2 3">CAU 1574</strain>
    </source>
</reference>